<accession>D9PKY5</accession>
<dbReference type="EMBL" id="ADZX01000658">
    <property type="protein sequence ID" value="EFK95779.1"/>
    <property type="molecule type" value="Genomic_DNA"/>
</dbReference>
<gene>
    <name evidence="1" type="ORF">LDC_2206</name>
</gene>
<proteinExistence type="predicted"/>
<sequence length="90" mass="9651">AAGVIRFLGAHDPLDREALAVVSYPALRVAQAGATLRPHPEGEGRGVRLAAGTVVRPLHSERGWVEVVVWGDYRRFGWLPESSLEALPGG</sequence>
<organism evidence="1">
    <name type="scientific">sediment metagenome</name>
    <dbReference type="NCBI Taxonomy" id="749907"/>
    <lineage>
        <taxon>unclassified sequences</taxon>
        <taxon>metagenomes</taxon>
        <taxon>ecological metagenomes</taxon>
    </lineage>
</organism>
<dbReference type="AlphaFoldDB" id="D9PKY5"/>
<feature type="non-terminal residue" evidence="1">
    <location>
        <position position="1"/>
    </location>
</feature>
<evidence type="ECO:0000313" key="1">
    <source>
        <dbReference type="EMBL" id="EFK95779.1"/>
    </source>
</evidence>
<comment type="caution">
    <text evidence="1">The sequence shown here is derived from an EMBL/GenBank/DDBJ whole genome shotgun (WGS) entry which is preliminary data.</text>
</comment>
<reference evidence="1" key="2">
    <citation type="journal article" date="2011" name="Microb. Ecol.">
        <title>Taxonomic and Functional Metagenomic Profiling of the Microbial Community in the Anoxic Sediment of a Sub-saline Shallow Lake (Laguna de Carrizo, Central Spain).</title>
        <authorList>
            <person name="Ferrer M."/>
            <person name="Guazzaroni M.E."/>
            <person name="Richter M."/>
            <person name="Garcia-Salamanca A."/>
            <person name="Yarza P."/>
            <person name="Suarez-Suarez A."/>
            <person name="Solano J."/>
            <person name="Alcaide M."/>
            <person name="van Dillewijn P."/>
            <person name="Molina-Henares M.A."/>
            <person name="Lopez-Cortes N."/>
            <person name="Al-Ramahi Y."/>
            <person name="Guerrero C."/>
            <person name="Acosta A."/>
            <person name="de Eugenio L.I."/>
            <person name="Martinez V."/>
            <person name="Marques S."/>
            <person name="Rojo F."/>
            <person name="Santero E."/>
            <person name="Genilloud O."/>
            <person name="Perez-Perez J."/>
            <person name="Rossello-Mora R."/>
            <person name="Ramos J.L."/>
        </authorList>
    </citation>
    <scope>NUCLEOTIDE SEQUENCE</scope>
</reference>
<evidence type="ECO:0008006" key="2">
    <source>
        <dbReference type="Google" id="ProtNLM"/>
    </source>
</evidence>
<protein>
    <recommendedName>
        <fullName evidence="2">SH3 domain-containing protein</fullName>
    </recommendedName>
</protein>
<name>D9PKY5_9ZZZZ</name>
<reference evidence="1" key="1">
    <citation type="submission" date="2010-07" db="EMBL/GenBank/DDBJ databases">
        <authorList>
            <consortium name="CONSOLIDER consortium CSD2007-00005"/>
            <person name="Guazzaroni M.-E."/>
            <person name="Richter M."/>
            <person name="Garcia-Salamanca A."/>
            <person name="Yarza P."/>
            <person name="Ferrer M."/>
        </authorList>
    </citation>
    <scope>NUCLEOTIDE SEQUENCE</scope>
</reference>